<gene>
    <name evidence="2" type="ORF">SALINJAH_220</name>
</gene>
<evidence type="ECO:0000313" key="2">
    <source>
        <dbReference type="EMBL" id="ANH50777.1"/>
    </source>
</evidence>
<reference evidence="3" key="1">
    <citation type="submission" date="2016-04" db="EMBL/GenBank/DDBJ databases">
        <authorList>
            <person name="Adebesin M.O."/>
            <person name="Ahama K."/>
            <person name="Alekasir E.M."/>
            <person name="Ali S."/>
            <person name="Aligholizadeh E."/>
            <person name="Allison J.M."/>
            <person name="Alzaher A."/>
            <person name="Andaya C.D."/>
            <person name="Asfaw S."/>
            <person name="Bansal N."/>
            <person name="Beauchard M.A."/>
            <person name="Betancourt K.A."/>
            <person name="Bhatia B."/>
            <person name="Boretti N.A."/>
            <person name="Brondi J.N."/>
            <person name="Byrd C.E."/>
            <person name="Cao A."/>
            <person name="Cardosa E.A."/>
            <person name="Carter A."/>
            <person name="Chen S."/>
            <person name="Chen Y."/>
            <person name="Clara V.K."/>
            <person name="Cobuzzi M."/>
            <person name="Conn O.L."/>
            <person name="Crosby I.A."/>
            <person name="Daly S.B."/>
            <person name="Depaz I.X."/>
            <person name="Dhaurali S."/>
            <person name="Dowdy K.M."/>
            <person name="Edokobi N.B."/>
            <person name="Ekanayake A.B."/>
            <person name="Ekekwe S.O."/>
            <person name="Emond M.A."/>
            <person name="Endres L."/>
            <person name="Eng S."/>
            <person name="Felkoski S.A."/>
            <person name="Gant C.D."/>
            <person name="Gaskin B."/>
            <person name="Gondal S."/>
            <person name="Gutmann J."/>
            <person name="Ha T.-A."/>
            <person name="Habteyes H."/>
            <person name="Hariri O."/>
            <person name="Healey R.M."/>
            <person name="Heins J.L."/>
            <person name="Henderson A.L."/>
            <person name="Hernandez F.M."/>
            <person name="Hoang P.T."/>
            <person name="Hope K.T."/>
            <person name="Husna A."/>
            <person name="Hussain A."/>
            <person name="Imani O."/>
            <person name="Jackson N.L."/>
            <person name="Jacob V.M."/>
            <person name="Kang C."/>
            <person name="Kantov R.M."/>
            <person name="Kavuru S."/>
            <person name="Kerr M.S."/>
            <person name="Khan O.A."/>
            <person name="Khan T.M."/>
            <person name="King T."/>
            <person name="Kulkarni R."/>
            <person name="Li A."/>
            <person name="Maczka C."/>
            <person name="Maisonet E."/>
            <person name="Majethia P.M."/>
            <person name="Malik D.A."/>
            <person name="Mariam A."/>
            <person name="Marquess E.B."/>
            <person name="Mattison J."/>
            <person name="Mcdonald N."/>
            <person name="Mehr S."/>
            <person name="Mengers S.R."/>
            <person name="Michaels D.P."/>
            <person name="Mondal S."/>
            <person name="Monney D.B."/>
            <person name="Nakhleh S.I."/>
            <person name="Ndubuizu N.C."/>
            <person name="Nguyen A.H."/>
            <person name="Nguyen K.M."/>
            <person name="Nguyen M.T."/>
            <person name="Nicholas M.L."/>
            <person name="Nimalan J.P."/>
            <person name="O'Connell R.A."/>
            <person name="Odoi E."/>
            <person name="Ojo L."/>
            <person name="Okoye A.E."/>
            <person name="Olateru-Olagbegi O."/>
            <person name="Osei K.V."/>
            <person name="Osei-Tutu A."/>
            <person name="Palilla A.M."/>
            <person name="Pancholi S."/>
            <person name="Park J.H."/>
            <person name="Patel K."/>
            <person name="Patel P."/>
            <person name="Pennington E."/>
            <person name="Peterson R.E."/>
            <person name="Pon J."/>
            <person name="Pourkarim H."/>
            <person name="Reed M.L."/>
            <person name="Rottman V."/>
            <person name="Salazar J."/>
            <person name="Samet S."/>
            <person name="Sendze O."/>
            <person name="Stelmack M.A."/>
            <person name="Stinnett R."/>
            <person name="Tchouaga A.L."/>
            <person name="Thompson E.M."/>
            <person name="Tran N.G."/>
            <person name="Truong T."/>
            <person name="Udo J.A."/>
            <person name="Verona L.T."/>
            <person name="Vu T.-Q."/>
            <person name="Wade J."/>
            <person name="Wang N.Q."/>
            <person name="Waters Z.M."/>
            <person name="Wellman R.J."/>
            <person name="Woldegabreal S."/>
            <person name="Yee A.C."/>
            <person name="Yirefu M."/>
            <person name="Zahangir S."/>
            <person name="Zhai Y."/>
            <person name="Devine C.L."/>
            <person name="Liao K."/>
            <person name="Prasad P.K."/>
            <person name="Ruthenberg K.J."/>
            <person name="Shonk J.A."/>
            <person name="Way M."/>
            <person name="Yousufi H.K."/>
            <person name="Cao L."/>
            <person name="Fox J."/>
            <person name="Hobbs E."/>
            <person name="Kilic S."/>
            <person name="Nunn R."/>
            <person name="Patel R."/>
            <person name="Rubenstein M."/>
            <person name="Cresawn S.G."/>
            <person name="Russell D.A."/>
            <person name="Pope W.H."/>
            <person name="Jacobs-Sera D."/>
            <person name="Hendrix R.W."/>
            <person name="Hatfull G.F."/>
            <person name="Erill I."/>
            <person name="Caruso S.M."/>
        </authorList>
    </citation>
    <scope>NUCLEOTIDE SEQUENCE [LARGE SCALE GENOMIC DNA]</scope>
</reference>
<evidence type="ECO:0000256" key="1">
    <source>
        <dbReference type="SAM" id="Phobius"/>
    </source>
</evidence>
<dbReference type="RefSeq" id="YP_009282174.1">
    <property type="nucleotide sequence ID" value="NC_031034.1"/>
</dbReference>
<feature type="transmembrane region" description="Helical" evidence="1">
    <location>
        <begin position="36"/>
        <end position="53"/>
    </location>
</feature>
<dbReference type="Proteomes" id="UP000203219">
    <property type="component" value="Segment"/>
</dbReference>
<name>A0A173GBV2_9CAUD</name>
<keyword evidence="1" id="KW-1133">Transmembrane helix</keyword>
<proteinExistence type="predicted"/>
<dbReference type="EMBL" id="KX011169">
    <property type="protein sequence ID" value="ANH50777.1"/>
    <property type="molecule type" value="Genomic_DNA"/>
</dbReference>
<protein>
    <submittedName>
        <fullName evidence="2">Uncharacterized protein</fullName>
    </submittedName>
</protein>
<evidence type="ECO:0000313" key="3">
    <source>
        <dbReference type="Proteomes" id="UP000203219"/>
    </source>
</evidence>
<dbReference type="KEGG" id="vg:29060028"/>
<accession>A0A173GBV2</accession>
<dbReference type="GeneID" id="29060028"/>
<organism evidence="2 3">
    <name type="scientific">Bacillus phage SalinJah</name>
    <dbReference type="NCBI Taxonomy" id="1837830"/>
    <lineage>
        <taxon>Viruses</taxon>
        <taxon>Duplodnaviria</taxon>
        <taxon>Heunggongvirae</taxon>
        <taxon>Uroviricota</taxon>
        <taxon>Caudoviricetes</taxon>
        <taxon>Herelleviridae</taxon>
        <taxon>Bastillevirinae</taxon>
        <taxon>Wphvirus</taxon>
        <taxon>Wphvirus BPS13</taxon>
    </lineage>
</organism>
<keyword evidence="1" id="KW-0472">Membrane</keyword>
<sequence>MNSDRVKEAIIGILAIIGGLTVVNIIVYFFPTLLTVIFYGLLGAITGHVVIKYKKNKENK</sequence>
<feature type="transmembrane region" description="Helical" evidence="1">
    <location>
        <begin position="9"/>
        <end position="30"/>
    </location>
</feature>
<keyword evidence="1" id="KW-0812">Transmembrane</keyword>